<evidence type="ECO:0000256" key="1">
    <source>
        <dbReference type="SAM" id="Phobius"/>
    </source>
</evidence>
<reference evidence="3" key="1">
    <citation type="submission" date="2025-08" db="UniProtKB">
        <authorList>
            <consortium name="RefSeq"/>
        </authorList>
    </citation>
    <scope>IDENTIFICATION</scope>
    <source>
        <strain evidence="3">Tuebingen</strain>
        <tissue evidence="3">Fibroblasts and whole tissue</tissue>
    </source>
</reference>
<keyword evidence="1" id="KW-0812">Transmembrane</keyword>
<keyword evidence="1" id="KW-0472">Membrane</keyword>
<dbReference type="Proteomes" id="UP000000437">
    <property type="component" value="Chromosome 4"/>
</dbReference>
<accession>A0AB32TQK0</accession>
<organism evidence="2 3">
    <name type="scientific">Danio rerio</name>
    <name type="common">Zebrafish</name>
    <name type="synonym">Brachydanio rerio</name>
    <dbReference type="NCBI Taxonomy" id="7955"/>
    <lineage>
        <taxon>Eukaryota</taxon>
        <taxon>Metazoa</taxon>
        <taxon>Chordata</taxon>
        <taxon>Craniata</taxon>
        <taxon>Vertebrata</taxon>
        <taxon>Euteleostomi</taxon>
        <taxon>Actinopterygii</taxon>
        <taxon>Neopterygii</taxon>
        <taxon>Teleostei</taxon>
        <taxon>Ostariophysi</taxon>
        <taxon>Cypriniformes</taxon>
        <taxon>Danionidae</taxon>
        <taxon>Danioninae</taxon>
        <taxon>Danio</taxon>
    </lineage>
</organism>
<proteinExistence type="predicted"/>
<keyword evidence="2" id="KW-1185">Reference proteome</keyword>
<keyword evidence="1" id="KW-1133">Transmembrane helix</keyword>
<dbReference type="GeneID" id="110439400"/>
<dbReference type="AlphaFoldDB" id="A0AB32TQK0"/>
<name>A0AB32TQK0_DANRE</name>
<sequence>MTHITYNISNILSAYSKHCNVDDESYAWLQSRIDDLISDYKNRLAVQIPPVCSKRDLLGNIAGLFGSANSLTKTYKISKQFKFSTWLTDQMTAGFQHITNSNDNLIKAIRSEAQALLMISHTLFNQTRTIERDLACRTFAQYLFATTRQEILDLRLHKTPRHVLSDLIEILDLDRWLSSEKMKNVKYFELLATVMIYTGEECVGCLGFFGGLAWVYGGLACPANHSFCLEITEDFSMGQINILGRMPIDAEVSPWWDDTFYERGTRTLVDTMNLVERTISETEYHLFQAQVETNLARKTATILSSSSTRSALNAYTWWDWILRSCAIGSALIFMFTLFQCCYFRCLIRSLRTSTNIALTLSPLQVPKLQEL</sequence>
<evidence type="ECO:0000313" key="2">
    <source>
        <dbReference type="Proteomes" id="UP000000437"/>
    </source>
</evidence>
<gene>
    <name evidence="3" type="primary">LOC110439400</name>
</gene>
<evidence type="ECO:0000313" key="3">
    <source>
        <dbReference type="RefSeq" id="XP_068075868.1"/>
    </source>
</evidence>
<feature type="transmembrane region" description="Helical" evidence="1">
    <location>
        <begin position="320"/>
        <end position="343"/>
    </location>
</feature>
<dbReference type="KEGG" id="dre:110439400"/>
<dbReference type="RefSeq" id="XP_068075868.1">
    <property type="nucleotide sequence ID" value="XM_068219767.2"/>
</dbReference>
<protein>
    <submittedName>
        <fullName evidence="3">Uncharacterized protein</fullName>
    </submittedName>
</protein>